<dbReference type="EMBL" id="VOSL01000051">
    <property type="protein sequence ID" value="TXD35261.1"/>
    <property type="molecule type" value="Genomic_DNA"/>
</dbReference>
<protein>
    <recommendedName>
        <fullName evidence="4">Imelysin-like domain-containing protein</fullName>
    </recommendedName>
</protein>
<gene>
    <name evidence="2" type="ORF">FRC96_11315</name>
</gene>
<evidence type="ECO:0000256" key="1">
    <source>
        <dbReference type="SAM" id="SignalP"/>
    </source>
</evidence>
<proteinExistence type="predicted"/>
<evidence type="ECO:0000313" key="3">
    <source>
        <dbReference type="Proteomes" id="UP000321046"/>
    </source>
</evidence>
<evidence type="ECO:0000313" key="2">
    <source>
        <dbReference type="EMBL" id="TXD35261.1"/>
    </source>
</evidence>
<dbReference type="Proteomes" id="UP000321046">
    <property type="component" value="Unassembled WGS sequence"/>
</dbReference>
<dbReference type="AlphaFoldDB" id="A0A5C6X0K2"/>
<dbReference type="OrthoDB" id="5488384at2"/>
<comment type="caution">
    <text evidence="2">The sequence shown here is derived from an EMBL/GenBank/DDBJ whole genome shotgun (WGS) entry which is preliminary data.</text>
</comment>
<reference evidence="2 3" key="1">
    <citation type="submission" date="2019-08" db="EMBL/GenBank/DDBJ databases">
        <title>Bradymonadales sp. TMQ2.</title>
        <authorList>
            <person name="Liang Q."/>
        </authorList>
    </citation>
    <scope>NUCLEOTIDE SEQUENCE [LARGE SCALE GENOMIC DNA]</scope>
    <source>
        <strain evidence="2 3">TMQ2</strain>
    </source>
</reference>
<sequence length="346" mass="38286">MLKRRKFHWILSAMAALLMVSTGCGEATDTEEPNTEAIDYSEFRPFDEQNMTNQLARLESHAEIVTLRKTATTENAAEVYGQIEDLYEAYDLNAKVAGRTDDHLDTEGWGHENVGEFWDGQITNAIAMGAAGATEADVAWAGQVIDKGLQVFFYYSVYHELYLKKRKNFDEAYGYFGLNFDGTPRDAAPLANNAVAREAEYGLTLVTPIFNSFIEARYALANGTASNDDVLGEDAEYDAAMANIDRLMLSALGHYALHEVDVLTEENADIKIIEARVIWDALAPYAESVDADAAQAVLDGLYPDGMVERDDANYFYTGLTEIRDGSTTIDTAALRNAMLDILETLE</sequence>
<name>A0A5C6X0K2_9DELT</name>
<evidence type="ECO:0008006" key="4">
    <source>
        <dbReference type="Google" id="ProtNLM"/>
    </source>
</evidence>
<feature type="chain" id="PRO_5022859675" description="Imelysin-like domain-containing protein" evidence="1">
    <location>
        <begin position="28"/>
        <end position="346"/>
    </location>
</feature>
<accession>A0A5C6X0K2</accession>
<dbReference type="PROSITE" id="PS51257">
    <property type="entry name" value="PROKAR_LIPOPROTEIN"/>
    <property type="match status" value="1"/>
</dbReference>
<feature type="signal peptide" evidence="1">
    <location>
        <begin position="1"/>
        <end position="27"/>
    </location>
</feature>
<organism evidence="2 3">
    <name type="scientific">Lujinxingia vulgaris</name>
    <dbReference type="NCBI Taxonomy" id="2600176"/>
    <lineage>
        <taxon>Bacteria</taxon>
        <taxon>Deltaproteobacteria</taxon>
        <taxon>Bradymonadales</taxon>
        <taxon>Lujinxingiaceae</taxon>
        <taxon>Lujinxingia</taxon>
    </lineage>
</organism>
<dbReference type="RefSeq" id="WP_146974606.1">
    <property type="nucleotide sequence ID" value="NZ_VOSL01000051.1"/>
</dbReference>
<keyword evidence="1" id="KW-0732">Signal</keyword>